<evidence type="ECO:0000313" key="11">
    <source>
        <dbReference type="EMBL" id="OBZ75373.1"/>
    </source>
</evidence>
<accession>A0A1C7MEN1</accession>
<evidence type="ECO:0000256" key="2">
    <source>
        <dbReference type="ARBA" id="ARBA00011245"/>
    </source>
</evidence>
<dbReference type="Proteomes" id="UP000092993">
    <property type="component" value="Unassembled WGS sequence"/>
</dbReference>
<dbReference type="OMA" id="GTFPYAF"/>
<dbReference type="EC" id="3.5.1.122" evidence="3 8"/>
<comment type="subunit">
    <text evidence="2 8">Monomer.</text>
</comment>
<dbReference type="GO" id="GO:0005829">
    <property type="term" value="C:cytosol"/>
    <property type="evidence" value="ECO:0007669"/>
    <property type="project" value="TreeGrafter"/>
</dbReference>
<feature type="compositionally biased region" description="Basic and acidic residues" evidence="9">
    <location>
        <begin position="173"/>
        <end position="187"/>
    </location>
</feature>
<reference evidence="11 12" key="1">
    <citation type="submission" date="2016-03" db="EMBL/GenBank/DDBJ databases">
        <title>Whole genome sequencing of Grifola frondosa 9006-11.</title>
        <authorList>
            <person name="Min B."/>
            <person name="Park H."/>
            <person name="Kim J.-G."/>
            <person name="Cho H."/>
            <person name="Oh Y.-L."/>
            <person name="Kong W.-S."/>
            <person name="Choi I.-G."/>
        </authorList>
    </citation>
    <scope>NUCLEOTIDE SEQUENCE [LARGE SCALE GENOMIC DNA]</scope>
    <source>
        <strain evidence="11 12">9006-11</strain>
    </source>
</reference>
<keyword evidence="12" id="KW-1185">Reference proteome</keyword>
<dbReference type="EMBL" id="LUGG01000004">
    <property type="protein sequence ID" value="OBZ75373.1"/>
    <property type="molecule type" value="Genomic_DNA"/>
</dbReference>
<evidence type="ECO:0000256" key="8">
    <source>
        <dbReference type="RuleBase" id="RU367082"/>
    </source>
</evidence>
<gene>
    <name evidence="11" type="primary">Wdyhv1</name>
    <name evidence="11" type="ORF">A0H81_04765</name>
</gene>
<sequence length="269" mass="29935">MSYTHNHVLTNLPLRRRDLSALPPLRLLGAMAAALYYRWPWEIFVVFISNSGQTVALWKQKARQDVVVWDYHVVLILSPGTRPPIQDPGGPAPLARTQVAAECGAWVYDFDTVLPSPCGWLDYISGTFPYAFDVARAARLDEAYRSLFRIVPAEVYLDHFASDRSHMLAPGTEHSEGHTPDAQEARFRSPPPPYPAICGRRARQMGVKHNLMEAFVQMSESECVPAPRAALRGGEGAVGPEEGKGEDGYGKVLDMERFLKWISGGIDEE</sequence>
<evidence type="ECO:0000256" key="9">
    <source>
        <dbReference type="SAM" id="MobiDB-lite"/>
    </source>
</evidence>
<comment type="function">
    <text evidence="8">Mediates the side-chain deamidation of N-terminal glutamine residues to glutamate, an important step in N-end rule pathway of protein degradation. Conversion of the resulting N-terminal glutamine to glutamate renders the protein susceptible to arginylation, polyubiquitination and degradation as specified by the N-end rule. Does not act on substrates with internal or C-terminal glutamine and does not act on non-glutamine residues in any position.</text>
</comment>
<proteinExistence type="inferred from homology"/>
<dbReference type="GO" id="GO:0005634">
    <property type="term" value="C:nucleus"/>
    <property type="evidence" value="ECO:0007669"/>
    <property type="project" value="TreeGrafter"/>
</dbReference>
<evidence type="ECO:0000256" key="1">
    <source>
        <dbReference type="ARBA" id="ARBA00008985"/>
    </source>
</evidence>
<evidence type="ECO:0000259" key="10">
    <source>
        <dbReference type="Pfam" id="PF09764"/>
    </source>
</evidence>
<dbReference type="InterPro" id="IPR039733">
    <property type="entry name" value="NTAQ1"/>
</dbReference>
<dbReference type="AlphaFoldDB" id="A0A1C7MEN1"/>
<feature type="domain" description="Protein N-terminal glutamine amidohydrolase alpha beta roll" evidence="10">
    <location>
        <begin position="42"/>
        <end position="259"/>
    </location>
</feature>
<dbReference type="PANTHER" id="PTHR13035">
    <property type="entry name" value="PROTEIN N-TERMINAL GLUTAMINE AMIDOHYDROLASE"/>
    <property type="match status" value="1"/>
</dbReference>
<evidence type="ECO:0000256" key="5">
    <source>
        <dbReference type="ARBA" id="ARBA00022801"/>
    </source>
</evidence>
<name>A0A1C7MEN1_GRIFR</name>
<keyword evidence="5 8" id="KW-0378">Hydrolase</keyword>
<feature type="region of interest" description="Disordered" evidence="9">
    <location>
        <begin position="167"/>
        <end position="193"/>
    </location>
</feature>
<dbReference type="GO" id="GO:0008418">
    <property type="term" value="F:protein-N-terminal asparagine amidohydrolase activity"/>
    <property type="evidence" value="ECO:0007669"/>
    <property type="project" value="UniProtKB-UniRule"/>
</dbReference>
<protein>
    <recommendedName>
        <fullName evidence="4 8">Protein N-terminal glutamine amidohydrolase</fullName>
        <ecNumber evidence="3 8">3.5.1.122</ecNumber>
    </recommendedName>
    <alternativeName>
        <fullName evidence="6 8">Protein NH2-terminal glutamine deamidase</fullName>
    </alternativeName>
</protein>
<dbReference type="PANTHER" id="PTHR13035:SF0">
    <property type="entry name" value="PROTEIN N-TERMINAL GLUTAMINE AMIDOHYDROLASE"/>
    <property type="match status" value="1"/>
</dbReference>
<evidence type="ECO:0000256" key="7">
    <source>
        <dbReference type="ARBA" id="ARBA00048768"/>
    </source>
</evidence>
<evidence type="ECO:0000256" key="3">
    <source>
        <dbReference type="ARBA" id="ARBA00012718"/>
    </source>
</evidence>
<comment type="catalytic activity">
    <reaction evidence="7 8">
        <text>N-terminal L-glutaminyl-[protein] + H2O = N-terminal L-glutamyl-[protein] + NH4(+)</text>
        <dbReference type="Rhea" id="RHEA:50680"/>
        <dbReference type="Rhea" id="RHEA-COMP:12668"/>
        <dbReference type="Rhea" id="RHEA-COMP:12777"/>
        <dbReference type="ChEBI" id="CHEBI:15377"/>
        <dbReference type="ChEBI" id="CHEBI:28938"/>
        <dbReference type="ChEBI" id="CHEBI:64721"/>
        <dbReference type="ChEBI" id="CHEBI:64722"/>
        <dbReference type="EC" id="3.5.1.122"/>
    </reaction>
</comment>
<evidence type="ECO:0000313" key="12">
    <source>
        <dbReference type="Proteomes" id="UP000092993"/>
    </source>
</evidence>
<evidence type="ECO:0000256" key="4">
    <source>
        <dbReference type="ARBA" id="ARBA00021247"/>
    </source>
</evidence>
<evidence type="ECO:0000256" key="6">
    <source>
        <dbReference type="ARBA" id="ARBA00029677"/>
    </source>
</evidence>
<dbReference type="Gene3D" id="3.10.620.10">
    <property type="entry name" value="Protein N-terminal glutamine amidohydrolase, alpha beta roll"/>
    <property type="match status" value="1"/>
</dbReference>
<dbReference type="GO" id="GO:0070773">
    <property type="term" value="F:protein-N-terminal glutamine amidohydrolase activity"/>
    <property type="evidence" value="ECO:0007669"/>
    <property type="project" value="UniProtKB-UniRule"/>
</dbReference>
<dbReference type="OrthoDB" id="191192at2759"/>
<dbReference type="Pfam" id="PF09764">
    <property type="entry name" value="Nt_Gln_amidase"/>
    <property type="match status" value="1"/>
</dbReference>
<dbReference type="InterPro" id="IPR037132">
    <property type="entry name" value="N_Gln_amidohydro_ab_roll_sf"/>
</dbReference>
<comment type="similarity">
    <text evidence="1 8">Belongs to the NTAQ1 family.</text>
</comment>
<dbReference type="InterPro" id="IPR023128">
    <property type="entry name" value="Prot_N_Gln_amidohydro_ab_roll"/>
</dbReference>
<comment type="caution">
    <text evidence="11">The sequence shown here is derived from an EMBL/GenBank/DDBJ whole genome shotgun (WGS) entry which is preliminary data.</text>
</comment>
<organism evidence="11 12">
    <name type="scientific">Grifola frondosa</name>
    <name type="common">Maitake</name>
    <name type="synonym">Polyporus frondosus</name>
    <dbReference type="NCBI Taxonomy" id="5627"/>
    <lineage>
        <taxon>Eukaryota</taxon>
        <taxon>Fungi</taxon>
        <taxon>Dikarya</taxon>
        <taxon>Basidiomycota</taxon>
        <taxon>Agaricomycotina</taxon>
        <taxon>Agaricomycetes</taxon>
        <taxon>Polyporales</taxon>
        <taxon>Grifolaceae</taxon>
        <taxon>Grifola</taxon>
    </lineage>
</organism>